<comment type="subcellular location">
    <subcellularLocation>
        <location evidence="1">Membrane</location>
        <topology evidence="1">Multi-pass membrane protein</topology>
    </subcellularLocation>
</comment>
<evidence type="ECO:0000256" key="1">
    <source>
        <dbReference type="ARBA" id="ARBA00004141"/>
    </source>
</evidence>
<dbReference type="PROSITE" id="PS50850">
    <property type="entry name" value="MFS"/>
    <property type="match status" value="1"/>
</dbReference>
<feature type="transmembrane region" description="Helical" evidence="5">
    <location>
        <begin position="292"/>
        <end position="311"/>
    </location>
</feature>
<dbReference type="PANTHER" id="PTHR42718:SF41">
    <property type="entry name" value="MFS TRANSPORTER OF UNKOWN SPECIFICITY (AFU_ORTHOLOGUE AFUA_5G09940)-RELATED"/>
    <property type="match status" value="1"/>
</dbReference>
<feature type="transmembrane region" description="Helical" evidence="5">
    <location>
        <begin position="61"/>
        <end position="83"/>
    </location>
</feature>
<organism evidence="7 8">
    <name type="scientific">Aspergillus parasiticus</name>
    <dbReference type="NCBI Taxonomy" id="5067"/>
    <lineage>
        <taxon>Eukaryota</taxon>
        <taxon>Fungi</taxon>
        <taxon>Dikarya</taxon>
        <taxon>Ascomycota</taxon>
        <taxon>Pezizomycotina</taxon>
        <taxon>Eurotiomycetes</taxon>
        <taxon>Eurotiomycetidae</taxon>
        <taxon>Eurotiales</taxon>
        <taxon>Aspergillaceae</taxon>
        <taxon>Aspergillus</taxon>
        <taxon>Aspergillus subgen. Circumdati</taxon>
    </lineage>
</organism>
<feature type="transmembrane region" description="Helical" evidence="5">
    <location>
        <begin position="459"/>
        <end position="481"/>
    </location>
</feature>
<feature type="transmembrane region" description="Helical" evidence="5">
    <location>
        <begin position="103"/>
        <end position="125"/>
    </location>
</feature>
<dbReference type="Proteomes" id="UP000326532">
    <property type="component" value="Unassembled WGS sequence"/>
</dbReference>
<feature type="transmembrane region" description="Helical" evidence="5">
    <location>
        <begin position="331"/>
        <end position="353"/>
    </location>
</feature>
<dbReference type="OMA" id="MYWALSF"/>
<feature type="transmembrane region" description="Helical" evidence="5">
    <location>
        <begin position="158"/>
        <end position="183"/>
    </location>
</feature>
<proteinExistence type="predicted"/>
<dbReference type="InterPro" id="IPR011701">
    <property type="entry name" value="MFS"/>
</dbReference>
<dbReference type="Gene3D" id="1.20.1250.20">
    <property type="entry name" value="MFS general substrate transporter like domains"/>
    <property type="match status" value="2"/>
</dbReference>
<feature type="transmembrane region" description="Helical" evidence="5">
    <location>
        <begin position="396"/>
        <end position="414"/>
    </location>
</feature>
<reference evidence="7 8" key="1">
    <citation type="submission" date="2019-04" db="EMBL/GenBank/DDBJ databases">
        <title>Fungal friends and foes A comparative genomics study of 23 Aspergillus species from section Flavi.</title>
        <authorList>
            <consortium name="DOE Joint Genome Institute"/>
            <person name="Kjaerbolling I."/>
            <person name="Vesth T.C."/>
            <person name="Frisvad J.C."/>
            <person name="Nybo J.L."/>
            <person name="Theobald S."/>
            <person name="Kildgaard S."/>
            <person name="Petersen T.I."/>
            <person name="Kuo A."/>
            <person name="Sato A."/>
            <person name="Lyhne E.K."/>
            <person name="Kogle M.E."/>
            <person name="Wiebenga A."/>
            <person name="Kun R.S."/>
            <person name="Lubbers R.J."/>
            <person name="Makela M.R."/>
            <person name="Barry K."/>
            <person name="Chovatia M."/>
            <person name="Clum A."/>
            <person name="Daum C."/>
            <person name="Haridas S."/>
            <person name="He G."/>
            <person name="LaButti K."/>
            <person name="Lipzen A."/>
            <person name="Mondo S."/>
            <person name="Pangilinan J."/>
            <person name="Riley R."/>
            <person name="Salamov A."/>
            <person name="Simmons B.A."/>
            <person name="Magnuson J.K."/>
            <person name="Henrissat B."/>
            <person name="Mortensen U.H."/>
            <person name="Larsen T.O."/>
            <person name="De vries R.P."/>
            <person name="Grigoriev I.V."/>
            <person name="Machida M."/>
            <person name="Baker S.E."/>
            <person name="Andersen M.R."/>
        </authorList>
    </citation>
    <scope>NUCLEOTIDE SEQUENCE [LARGE SCALE GENOMIC DNA]</scope>
    <source>
        <strain evidence="7 8">CBS 117618</strain>
    </source>
</reference>
<evidence type="ECO:0000313" key="8">
    <source>
        <dbReference type="Proteomes" id="UP000326532"/>
    </source>
</evidence>
<dbReference type="AlphaFoldDB" id="A0A5N6E4M0"/>
<dbReference type="PANTHER" id="PTHR42718">
    <property type="entry name" value="MAJOR FACILITATOR SUPERFAMILY MULTIDRUG TRANSPORTER MFSC"/>
    <property type="match status" value="1"/>
</dbReference>
<sequence>MELLISPMAHSDPPRSIDRFPHNVGCLANNNDEARQLTGPSRVSHEAPGQSHGKPPELPTLFAEIVFVVVCSVGQLLFAIVLANTLVNQITLIDALGLVESKSPWLIGSFCLANGVSVVVSGSLADLTNPKWLTVGALVWLTVWNLIGIFSITPSRMVLHFVVRAMIGLAVGMIQSTAVSMLGRIYKPGQRKTTVFSSMAAMIPLGFGVGALQGGAFSAHLHWIFGSTAIVCALCAVAAYWAVPTLPPSSGLADEAKLSIKDFDYLGAAVSVGGCGLLIFGLTQGAPTHWTSYTYTLVIVGVLLLVAFYFVEHWVSRPLIDNRLWKTPGMIWLLISYFLGYGAFNGAWMFYAVRFFLTIQDKPPIIAALYFIPLAISGTVATVVVAKTLHVLPGHYILICSMIAFALGPAFFLPQTSNTMYWALSFPGVILVAFGPDMSFAAASIFVTSNVPKSFQGSAGSLLVTMQNLSSAIFTAIGDTIGESVTKGEGYNLNLDALRAIWWFSLATSLLSALICGAFVRIPKAEEKEHLQ</sequence>
<dbReference type="VEuPathDB" id="FungiDB:BDV34DRAFT_218665"/>
<feature type="transmembrane region" description="Helical" evidence="5">
    <location>
        <begin position="223"/>
        <end position="243"/>
    </location>
</feature>
<keyword evidence="8" id="KW-1185">Reference proteome</keyword>
<dbReference type="EMBL" id="ML734936">
    <property type="protein sequence ID" value="KAB8212279.1"/>
    <property type="molecule type" value="Genomic_DNA"/>
</dbReference>
<feature type="transmembrane region" description="Helical" evidence="5">
    <location>
        <begin position="263"/>
        <end position="286"/>
    </location>
</feature>
<evidence type="ECO:0000313" key="7">
    <source>
        <dbReference type="EMBL" id="KAB8212279.1"/>
    </source>
</evidence>
<feature type="transmembrane region" description="Helical" evidence="5">
    <location>
        <begin position="365"/>
        <end position="384"/>
    </location>
</feature>
<evidence type="ECO:0000256" key="5">
    <source>
        <dbReference type="SAM" id="Phobius"/>
    </source>
</evidence>
<evidence type="ECO:0000259" key="6">
    <source>
        <dbReference type="PROSITE" id="PS50850"/>
    </source>
</evidence>
<evidence type="ECO:0000256" key="3">
    <source>
        <dbReference type="ARBA" id="ARBA00022989"/>
    </source>
</evidence>
<name>A0A5N6E4M0_ASPPA</name>
<feature type="transmembrane region" description="Helical" evidence="5">
    <location>
        <begin position="195"/>
        <end position="217"/>
    </location>
</feature>
<keyword evidence="4 5" id="KW-0472">Membrane</keyword>
<feature type="transmembrane region" description="Helical" evidence="5">
    <location>
        <begin position="420"/>
        <end position="447"/>
    </location>
</feature>
<keyword evidence="2 5" id="KW-0812">Transmembrane</keyword>
<feature type="domain" description="Major facilitator superfamily (MFS) profile" evidence="6">
    <location>
        <begin position="67"/>
        <end position="524"/>
    </location>
</feature>
<feature type="transmembrane region" description="Helical" evidence="5">
    <location>
        <begin position="132"/>
        <end position="152"/>
    </location>
</feature>
<evidence type="ECO:0000256" key="2">
    <source>
        <dbReference type="ARBA" id="ARBA00022692"/>
    </source>
</evidence>
<gene>
    <name evidence="7" type="ORF">BDV34DRAFT_218665</name>
</gene>
<dbReference type="InterPro" id="IPR036259">
    <property type="entry name" value="MFS_trans_sf"/>
</dbReference>
<protein>
    <submittedName>
        <fullName evidence="7">MFS general substrate transporter</fullName>
    </submittedName>
</protein>
<dbReference type="InterPro" id="IPR020846">
    <property type="entry name" value="MFS_dom"/>
</dbReference>
<keyword evidence="3 5" id="KW-1133">Transmembrane helix</keyword>
<accession>A0A5N6E4M0</accession>
<evidence type="ECO:0000256" key="4">
    <source>
        <dbReference type="ARBA" id="ARBA00023136"/>
    </source>
</evidence>
<feature type="transmembrane region" description="Helical" evidence="5">
    <location>
        <begin position="501"/>
        <end position="522"/>
    </location>
</feature>
<dbReference type="Pfam" id="PF07690">
    <property type="entry name" value="MFS_1"/>
    <property type="match status" value="1"/>
</dbReference>
<dbReference type="GO" id="GO:0022857">
    <property type="term" value="F:transmembrane transporter activity"/>
    <property type="evidence" value="ECO:0007669"/>
    <property type="project" value="InterPro"/>
</dbReference>
<dbReference type="GO" id="GO:0016020">
    <property type="term" value="C:membrane"/>
    <property type="evidence" value="ECO:0007669"/>
    <property type="project" value="UniProtKB-SubCell"/>
</dbReference>
<dbReference type="SUPFAM" id="SSF103473">
    <property type="entry name" value="MFS general substrate transporter"/>
    <property type="match status" value="1"/>
</dbReference>